<dbReference type="EMBL" id="QZEY01000001">
    <property type="protein sequence ID" value="RJL35273.1"/>
    <property type="molecule type" value="Genomic_DNA"/>
</dbReference>
<evidence type="ECO:0000313" key="3">
    <source>
        <dbReference type="Proteomes" id="UP000265768"/>
    </source>
</evidence>
<feature type="compositionally biased region" description="Pro residues" evidence="1">
    <location>
        <begin position="167"/>
        <end position="178"/>
    </location>
</feature>
<organism evidence="2 3">
    <name type="scientific">Bailinhaonella thermotolerans</name>
    <dbReference type="NCBI Taxonomy" id="1070861"/>
    <lineage>
        <taxon>Bacteria</taxon>
        <taxon>Bacillati</taxon>
        <taxon>Actinomycetota</taxon>
        <taxon>Actinomycetes</taxon>
        <taxon>Streptosporangiales</taxon>
        <taxon>Streptosporangiaceae</taxon>
        <taxon>Bailinhaonella</taxon>
    </lineage>
</organism>
<proteinExistence type="predicted"/>
<evidence type="ECO:0000313" key="2">
    <source>
        <dbReference type="EMBL" id="RJL35273.1"/>
    </source>
</evidence>
<comment type="caution">
    <text evidence="2">The sequence shown here is derived from an EMBL/GenBank/DDBJ whole genome shotgun (WGS) entry which is preliminary data.</text>
</comment>
<gene>
    <name evidence="2" type="ORF">D5H75_00060</name>
</gene>
<accession>A0A3A4B9N8</accession>
<sequence>MLGIMSDPISLAVLGGAALTEGIRFLYDQAGAALERRRERRRTPDIVSEPDELPEPDEARVAALEAQIRALRGDLEGRAAAGDDADLRRRADALRVVLEAVYGTRLVFAGEDRAEVVSAVDVEEVRGYVAAIRGEPGTTGRLEARMRVGRVDAGGEAVGVDLRRPGHPPPPGRPNEPS</sequence>
<protein>
    <submittedName>
        <fullName evidence="2">Uncharacterized protein</fullName>
    </submittedName>
</protein>
<keyword evidence="3" id="KW-1185">Reference proteome</keyword>
<name>A0A3A4B9N8_9ACTN</name>
<reference evidence="2 3" key="1">
    <citation type="submission" date="2018-09" db="EMBL/GenBank/DDBJ databases">
        <title>YIM 75507 draft genome.</title>
        <authorList>
            <person name="Tang S."/>
            <person name="Feng Y."/>
        </authorList>
    </citation>
    <scope>NUCLEOTIDE SEQUENCE [LARGE SCALE GENOMIC DNA]</scope>
    <source>
        <strain evidence="2 3">YIM 75507</strain>
    </source>
</reference>
<dbReference type="AlphaFoldDB" id="A0A3A4B9N8"/>
<evidence type="ECO:0000256" key="1">
    <source>
        <dbReference type="SAM" id="MobiDB-lite"/>
    </source>
</evidence>
<feature type="region of interest" description="Disordered" evidence="1">
    <location>
        <begin position="38"/>
        <end position="57"/>
    </location>
</feature>
<feature type="region of interest" description="Disordered" evidence="1">
    <location>
        <begin position="154"/>
        <end position="178"/>
    </location>
</feature>
<dbReference type="Proteomes" id="UP000265768">
    <property type="component" value="Unassembled WGS sequence"/>
</dbReference>